<dbReference type="InterPro" id="IPR019430">
    <property type="entry name" value="7TM_GPCR_serpentine_rcpt_Srx"/>
</dbReference>
<dbReference type="PANTHER" id="PTHR31627:SF42">
    <property type="entry name" value="G_PROTEIN_RECEP_F1_2 DOMAIN-CONTAINING PROTEIN-RELATED"/>
    <property type="match status" value="1"/>
</dbReference>
<reference evidence="4" key="1">
    <citation type="submission" date="2022-10" db="EMBL/GenBank/DDBJ databases">
        <title>Genome assembly of Pristionchus species.</title>
        <authorList>
            <person name="Yoshida K."/>
            <person name="Sommer R.J."/>
        </authorList>
    </citation>
    <scope>NUCLEOTIDE SEQUENCE [LARGE SCALE GENOMIC DNA]</scope>
    <source>
        <strain evidence="4">RS5460</strain>
    </source>
</reference>
<feature type="transmembrane region" description="Helical" evidence="1">
    <location>
        <begin position="93"/>
        <end position="118"/>
    </location>
</feature>
<name>A0AAN4ZAT3_9BILA</name>
<feature type="transmembrane region" description="Helical" evidence="1">
    <location>
        <begin position="160"/>
        <end position="183"/>
    </location>
</feature>
<sequence>MYYLPSLQDVSNLLVALNRFLALVFPFLFQKLFTRRFTLVALLFAIFFAFTPCFVTFAAPGFFIDMKFRALSFQIYLLHADSKVHFPEINRSMVIGIFEFGCNGISFVIYCIIATKIILNKGSNANDVRLFILGFLILLTNTPSITYQIYWAIYESDGSSYVFLTLPWVIMIKTLSPPLLMLLTNTGMRREV</sequence>
<feature type="non-terminal residue" evidence="3">
    <location>
        <position position="192"/>
    </location>
</feature>
<accession>A0AAN4ZAT3</accession>
<feature type="transmembrane region" description="Helical" evidence="1">
    <location>
        <begin position="12"/>
        <end position="29"/>
    </location>
</feature>
<evidence type="ECO:0000313" key="3">
    <source>
        <dbReference type="EMBL" id="GMR35143.1"/>
    </source>
</evidence>
<comment type="caution">
    <text evidence="3">The sequence shown here is derived from an EMBL/GenBank/DDBJ whole genome shotgun (WGS) entry which is preliminary data.</text>
</comment>
<dbReference type="InterPro" id="IPR051119">
    <property type="entry name" value="Nematode_SR-like"/>
</dbReference>
<keyword evidence="4" id="KW-1185">Reference proteome</keyword>
<dbReference type="EMBL" id="BTRK01000002">
    <property type="protein sequence ID" value="GMR35143.1"/>
    <property type="molecule type" value="Genomic_DNA"/>
</dbReference>
<keyword evidence="1" id="KW-0812">Transmembrane</keyword>
<evidence type="ECO:0000256" key="1">
    <source>
        <dbReference type="SAM" id="Phobius"/>
    </source>
</evidence>
<evidence type="ECO:0000313" key="4">
    <source>
        <dbReference type="Proteomes" id="UP001328107"/>
    </source>
</evidence>
<dbReference type="Gene3D" id="1.20.1070.10">
    <property type="entry name" value="Rhodopsin 7-helix transmembrane proteins"/>
    <property type="match status" value="1"/>
</dbReference>
<dbReference type="AlphaFoldDB" id="A0AAN4ZAT3"/>
<feature type="transmembrane region" description="Helical" evidence="1">
    <location>
        <begin position="41"/>
        <end position="64"/>
    </location>
</feature>
<dbReference type="Pfam" id="PF10328">
    <property type="entry name" value="7TM_GPCR_Srx"/>
    <property type="match status" value="1"/>
</dbReference>
<proteinExistence type="predicted"/>
<organism evidence="3 4">
    <name type="scientific">Pristionchus mayeri</name>
    <dbReference type="NCBI Taxonomy" id="1317129"/>
    <lineage>
        <taxon>Eukaryota</taxon>
        <taxon>Metazoa</taxon>
        <taxon>Ecdysozoa</taxon>
        <taxon>Nematoda</taxon>
        <taxon>Chromadorea</taxon>
        <taxon>Rhabditida</taxon>
        <taxon>Rhabditina</taxon>
        <taxon>Diplogasteromorpha</taxon>
        <taxon>Diplogasteroidea</taxon>
        <taxon>Neodiplogasteridae</taxon>
        <taxon>Pristionchus</taxon>
    </lineage>
</organism>
<keyword evidence="1" id="KW-0472">Membrane</keyword>
<dbReference type="SUPFAM" id="SSF81321">
    <property type="entry name" value="Family A G protein-coupled receptor-like"/>
    <property type="match status" value="1"/>
</dbReference>
<dbReference type="Proteomes" id="UP001328107">
    <property type="component" value="Unassembled WGS sequence"/>
</dbReference>
<feature type="domain" description="7TM GPCR serpentine receptor class x (Srx)" evidence="2">
    <location>
        <begin position="8"/>
        <end position="111"/>
    </location>
</feature>
<feature type="transmembrane region" description="Helical" evidence="1">
    <location>
        <begin position="130"/>
        <end position="154"/>
    </location>
</feature>
<dbReference type="PANTHER" id="PTHR31627">
    <property type="entry name" value="SERPENTINE RECEPTOR CLASS GAMMA-RELATED"/>
    <property type="match status" value="1"/>
</dbReference>
<protein>
    <recommendedName>
        <fullName evidence="2">7TM GPCR serpentine receptor class x (Srx) domain-containing protein</fullName>
    </recommendedName>
</protein>
<keyword evidence="1" id="KW-1133">Transmembrane helix</keyword>
<gene>
    <name evidence="3" type="ORF">PMAYCL1PPCAC_05338</name>
</gene>
<evidence type="ECO:0000259" key="2">
    <source>
        <dbReference type="Pfam" id="PF10328"/>
    </source>
</evidence>